<dbReference type="InterPro" id="IPR029032">
    <property type="entry name" value="AhpD-like"/>
</dbReference>
<gene>
    <name evidence="2" type="ORF">DHf2319_05690</name>
</gene>
<dbReference type="RefSeq" id="WP_243479793.1">
    <property type="nucleotide sequence ID" value="NZ_CP063982.1"/>
</dbReference>
<keyword evidence="3" id="KW-1185">Reference proteome</keyword>
<accession>A0ABY4ALY7</accession>
<dbReference type="PANTHER" id="PTHR34846">
    <property type="entry name" value="4-CARBOXYMUCONOLACTONE DECARBOXYLASE FAMILY PROTEIN (AFU_ORTHOLOGUE AFUA_6G11590)"/>
    <property type="match status" value="1"/>
</dbReference>
<protein>
    <submittedName>
        <fullName evidence="2">Carboxymuconolactone decarboxylase family protein</fullName>
    </submittedName>
</protein>
<dbReference type="EMBL" id="CP063982">
    <property type="protein sequence ID" value="UOD51329.1"/>
    <property type="molecule type" value="Genomic_DNA"/>
</dbReference>
<dbReference type="Pfam" id="PF02627">
    <property type="entry name" value="CMD"/>
    <property type="match status" value="1"/>
</dbReference>
<organism evidence="2 3">
    <name type="scientific">Orrella daihaiensis</name>
    <dbReference type="NCBI Taxonomy" id="2782176"/>
    <lineage>
        <taxon>Bacteria</taxon>
        <taxon>Pseudomonadati</taxon>
        <taxon>Pseudomonadota</taxon>
        <taxon>Betaproteobacteria</taxon>
        <taxon>Burkholderiales</taxon>
        <taxon>Alcaligenaceae</taxon>
        <taxon>Orrella</taxon>
    </lineage>
</organism>
<dbReference type="SUPFAM" id="SSF69118">
    <property type="entry name" value="AhpD-like"/>
    <property type="match status" value="1"/>
</dbReference>
<dbReference type="Proteomes" id="UP000831607">
    <property type="component" value="Chromosome"/>
</dbReference>
<evidence type="ECO:0000313" key="2">
    <source>
        <dbReference type="EMBL" id="UOD51329.1"/>
    </source>
</evidence>
<feature type="domain" description="Carboxymuconolactone decarboxylase-like" evidence="1">
    <location>
        <begin position="42"/>
        <end position="112"/>
    </location>
</feature>
<name>A0ABY4ALY7_9BURK</name>
<dbReference type="PANTHER" id="PTHR34846:SF11">
    <property type="entry name" value="4-CARBOXYMUCONOLACTONE DECARBOXYLASE FAMILY PROTEIN (AFU_ORTHOLOGUE AFUA_6G11590)"/>
    <property type="match status" value="1"/>
</dbReference>
<evidence type="ECO:0000313" key="3">
    <source>
        <dbReference type="Proteomes" id="UP000831607"/>
    </source>
</evidence>
<sequence>MARIPYADLTREEVQPLVQKIKAERGEVLHLYRMLMHSVPVATGWLGYLTAIRQQCKLSAALRELVIMRVAHINGAPYEADQHRPFALKAGVTEAQLNALANWRADESVFDQTQRDVLAYTDAMTTHVHVPDEVATAVRQHFDHEQLVELTATIAAYNMVSRFLEAMQIHSDDRPD</sequence>
<dbReference type="Gene3D" id="1.20.1290.10">
    <property type="entry name" value="AhpD-like"/>
    <property type="match status" value="1"/>
</dbReference>
<reference evidence="2 3" key="1">
    <citation type="submission" date="2020-11" db="EMBL/GenBank/DDBJ databases">
        <title>Algicoccus daihaiensis sp.nov., isolated from Daihai Lake in Inner Mongolia.</title>
        <authorList>
            <person name="Kai J."/>
        </authorList>
    </citation>
    <scope>NUCLEOTIDE SEQUENCE [LARGE SCALE GENOMIC DNA]</scope>
    <source>
        <strain evidence="3">f23</strain>
    </source>
</reference>
<evidence type="ECO:0000259" key="1">
    <source>
        <dbReference type="Pfam" id="PF02627"/>
    </source>
</evidence>
<dbReference type="InterPro" id="IPR003779">
    <property type="entry name" value="CMD-like"/>
</dbReference>
<proteinExistence type="predicted"/>